<dbReference type="EnsemblMetazoa" id="GPAI026718-RA">
    <property type="protein sequence ID" value="GPAI026718-PA"/>
    <property type="gene ID" value="GPAI026718"/>
</dbReference>
<dbReference type="Proteomes" id="UP000092445">
    <property type="component" value="Unassembled WGS sequence"/>
</dbReference>
<keyword evidence="3" id="KW-1185">Reference proteome</keyword>
<protein>
    <submittedName>
        <fullName evidence="2">Uncharacterized protein</fullName>
    </submittedName>
</protein>
<reference evidence="2" key="2">
    <citation type="submission" date="2020-05" db="UniProtKB">
        <authorList>
            <consortium name="EnsemblMetazoa"/>
        </authorList>
    </citation>
    <scope>IDENTIFICATION</scope>
    <source>
        <strain evidence="2">IAEA</strain>
    </source>
</reference>
<name>A0A1A9ZVY7_GLOPL</name>
<proteinExistence type="predicted"/>
<evidence type="ECO:0000313" key="2">
    <source>
        <dbReference type="EnsemblMetazoa" id="GPAI026718-PA"/>
    </source>
</evidence>
<reference evidence="3" key="1">
    <citation type="submission" date="2014-03" db="EMBL/GenBank/DDBJ databases">
        <authorList>
            <person name="Aksoy S."/>
            <person name="Warren W."/>
            <person name="Wilson R.K."/>
        </authorList>
    </citation>
    <scope>NUCLEOTIDE SEQUENCE [LARGE SCALE GENOMIC DNA]</scope>
    <source>
        <strain evidence="3">IAEA</strain>
    </source>
</reference>
<evidence type="ECO:0000256" key="1">
    <source>
        <dbReference type="SAM" id="MobiDB-lite"/>
    </source>
</evidence>
<feature type="region of interest" description="Disordered" evidence="1">
    <location>
        <begin position="134"/>
        <end position="154"/>
    </location>
</feature>
<dbReference type="VEuPathDB" id="VectorBase:GPAI026718"/>
<accession>A0A1A9ZVY7</accession>
<evidence type="ECO:0000313" key="3">
    <source>
        <dbReference type="Proteomes" id="UP000092445"/>
    </source>
</evidence>
<organism evidence="2 3">
    <name type="scientific">Glossina pallidipes</name>
    <name type="common">Tsetse fly</name>
    <dbReference type="NCBI Taxonomy" id="7398"/>
    <lineage>
        <taxon>Eukaryota</taxon>
        <taxon>Metazoa</taxon>
        <taxon>Ecdysozoa</taxon>
        <taxon>Arthropoda</taxon>
        <taxon>Hexapoda</taxon>
        <taxon>Insecta</taxon>
        <taxon>Pterygota</taxon>
        <taxon>Neoptera</taxon>
        <taxon>Endopterygota</taxon>
        <taxon>Diptera</taxon>
        <taxon>Brachycera</taxon>
        <taxon>Muscomorpha</taxon>
        <taxon>Hippoboscoidea</taxon>
        <taxon>Glossinidae</taxon>
        <taxon>Glossina</taxon>
    </lineage>
</organism>
<dbReference type="AlphaFoldDB" id="A0A1A9ZVY7"/>
<sequence length="154" mass="17831">MGLREITSIASSHQMFYSSAKPFCWERWLTTLEKPNCLKCMPYNLNIRAKESKEDLKSVQYCKAGSRWPYFASHTRSKQDCVIKQGMKYGRGLSTDLLRMRLINRLATPITTTTKRRGRKVGCVSSAFMMSRVHHDKKNPKQQSVTIDFETTIE</sequence>